<dbReference type="CDD" id="cd00667">
    <property type="entry name" value="ring_hydroxylating_dioxygenases_beta"/>
    <property type="match status" value="1"/>
</dbReference>
<dbReference type="Gene3D" id="3.10.450.50">
    <property type="match status" value="1"/>
</dbReference>
<dbReference type="InterPro" id="IPR000391">
    <property type="entry name" value="Rng_hydr_dOase-bsu"/>
</dbReference>
<dbReference type="InterPro" id="IPR032710">
    <property type="entry name" value="NTF2-like_dom_sf"/>
</dbReference>
<dbReference type="NCBIfam" id="NF007479">
    <property type="entry name" value="PRK10069.1"/>
    <property type="match status" value="1"/>
</dbReference>
<keyword evidence="1" id="KW-0560">Oxidoreductase</keyword>
<evidence type="ECO:0000313" key="3">
    <source>
        <dbReference type="Proteomes" id="UP001174909"/>
    </source>
</evidence>
<dbReference type="Proteomes" id="UP001174909">
    <property type="component" value="Unassembled WGS sequence"/>
</dbReference>
<dbReference type="PANTHER" id="PTHR41534:SF2">
    <property type="entry name" value="3-PHENYLPROPIONATE_CINNAMIC ACID DIOXYGENASE SUBUNIT BETA"/>
    <property type="match status" value="1"/>
</dbReference>
<organism evidence="2 3">
    <name type="scientific">Geodia barretti</name>
    <name type="common">Barrett's horny sponge</name>
    <dbReference type="NCBI Taxonomy" id="519541"/>
    <lineage>
        <taxon>Eukaryota</taxon>
        <taxon>Metazoa</taxon>
        <taxon>Porifera</taxon>
        <taxon>Demospongiae</taxon>
        <taxon>Heteroscleromorpha</taxon>
        <taxon>Tetractinellida</taxon>
        <taxon>Astrophorina</taxon>
        <taxon>Geodiidae</taxon>
        <taxon>Geodia</taxon>
    </lineage>
</organism>
<name>A0AA35WKS9_GEOBA</name>
<evidence type="ECO:0000313" key="2">
    <source>
        <dbReference type="EMBL" id="CAI8018040.1"/>
    </source>
</evidence>
<dbReference type="AlphaFoldDB" id="A0AA35WKS9"/>
<dbReference type="GO" id="GO:0019380">
    <property type="term" value="P:3-phenylpropionate catabolic process"/>
    <property type="evidence" value="ECO:0007669"/>
    <property type="project" value="TreeGrafter"/>
</dbReference>
<keyword evidence="3" id="KW-1185">Reference proteome</keyword>
<accession>A0AA35WKS9</accession>
<proteinExistence type="predicted"/>
<dbReference type="SUPFAM" id="SSF54427">
    <property type="entry name" value="NTF2-like"/>
    <property type="match status" value="1"/>
</dbReference>
<gene>
    <name evidence="2" type="ORF">GBAR_LOCUS10898</name>
</gene>
<dbReference type="GO" id="GO:0051213">
    <property type="term" value="F:dioxygenase activity"/>
    <property type="evidence" value="ECO:0007669"/>
    <property type="project" value="UniProtKB-KW"/>
</dbReference>
<dbReference type="Pfam" id="PF00866">
    <property type="entry name" value="Ring_hydroxyl_B"/>
    <property type="match status" value="1"/>
</dbReference>
<sequence>MLLKNEVEEFLYHEAELLDDRRFAEWLELLSDDIRYWMPMRRNVKFGELDREFTREGHDINWFDEGKSTLERRVSQILTGVHWAEEPLSRICHMVSNVQLLNATPSAEDAAEVEIKCRFLIYRNRVETETDFLIGKREDVLRREDGEWKIAQRKVILDQNVLLAKKPDFFLLGRSPAQQAEGMHEFAVSQLPQRKWRKLRH</sequence>
<dbReference type="EMBL" id="CASHTH010001681">
    <property type="protein sequence ID" value="CAI8018040.1"/>
    <property type="molecule type" value="Genomic_DNA"/>
</dbReference>
<reference evidence="2" key="1">
    <citation type="submission" date="2023-03" db="EMBL/GenBank/DDBJ databases">
        <authorList>
            <person name="Steffen K."/>
            <person name="Cardenas P."/>
        </authorList>
    </citation>
    <scope>NUCLEOTIDE SEQUENCE</scope>
</reference>
<dbReference type="PANTHER" id="PTHR41534">
    <property type="entry name" value="BLR3401 PROTEIN"/>
    <property type="match status" value="1"/>
</dbReference>
<protein>
    <submittedName>
        <fullName evidence="2">Biphenyl dioxygenase subunit beta</fullName>
    </submittedName>
</protein>
<comment type="caution">
    <text evidence="2">The sequence shown here is derived from an EMBL/GenBank/DDBJ whole genome shotgun (WGS) entry which is preliminary data.</text>
</comment>
<evidence type="ECO:0000256" key="1">
    <source>
        <dbReference type="ARBA" id="ARBA00023002"/>
    </source>
</evidence>
<keyword evidence="2" id="KW-0223">Dioxygenase</keyword>